<organism evidence="2">
    <name type="scientific">hydrothermal vent metagenome</name>
    <dbReference type="NCBI Taxonomy" id="652676"/>
    <lineage>
        <taxon>unclassified sequences</taxon>
        <taxon>metagenomes</taxon>
        <taxon>ecological metagenomes</taxon>
    </lineage>
</organism>
<reference evidence="2" key="1">
    <citation type="submission" date="2018-06" db="EMBL/GenBank/DDBJ databases">
        <authorList>
            <person name="Zhirakovskaya E."/>
        </authorList>
    </citation>
    <scope>NUCLEOTIDE SEQUENCE</scope>
</reference>
<sequence length="149" mass="15512">PLGQLDLEVRRVTSPEGLVVGDSVGDLNEWVLSVPVSAGEPLVPSLLVPPAVLDASEAFALTLDRSHAVQGKITVGDYVDVLLTTAGTMDSVPITVTVARAVYVLDVELGDNGFDADRVAVLLAVERDLAASLANAREAGTIDLVRVTP</sequence>
<feature type="domain" description="Flp pilus assembly protein RcpC/CpaB" evidence="1">
    <location>
        <begin position="56"/>
        <end position="145"/>
    </location>
</feature>
<dbReference type="InterPro" id="IPR031571">
    <property type="entry name" value="RcpC_dom"/>
</dbReference>
<protein>
    <recommendedName>
        <fullName evidence="1">Flp pilus assembly protein RcpC/CpaB domain-containing protein</fullName>
    </recommendedName>
</protein>
<gene>
    <name evidence="2" type="ORF">MNBD_ACTINO01-175</name>
</gene>
<accession>A0A3B0SBH6</accession>
<proteinExistence type="predicted"/>
<evidence type="ECO:0000259" key="1">
    <source>
        <dbReference type="Pfam" id="PF16976"/>
    </source>
</evidence>
<dbReference type="Pfam" id="PF16976">
    <property type="entry name" value="RcpC"/>
    <property type="match status" value="1"/>
</dbReference>
<dbReference type="EMBL" id="UOEI01000332">
    <property type="protein sequence ID" value="VAW02488.1"/>
    <property type="molecule type" value="Genomic_DNA"/>
</dbReference>
<dbReference type="AlphaFoldDB" id="A0A3B0SBH6"/>
<evidence type="ECO:0000313" key="2">
    <source>
        <dbReference type="EMBL" id="VAW02488.1"/>
    </source>
</evidence>
<name>A0A3B0SBH6_9ZZZZ</name>
<feature type="non-terminal residue" evidence="2">
    <location>
        <position position="1"/>
    </location>
</feature>